<dbReference type="SMART" id="SM00449">
    <property type="entry name" value="SPRY"/>
    <property type="match status" value="1"/>
</dbReference>
<name>A0A6J2VFW2_CHACN</name>
<evidence type="ECO:0000256" key="3">
    <source>
        <dbReference type="ARBA" id="ARBA00022833"/>
    </source>
</evidence>
<dbReference type="Proteomes" id="UP000504632">
    <property type="component" value="Chromosome 5"/>
</dbReference>
<keyword evidence="2 4" id="KW-0863">Zinc-finger</keyword>
<dbReference type="Pfam" id="PF25600">
    <property type="entry name" value="TRIM_CC"/>
    <property type="match status" value="1"/>
</dbReference>
<dbReference type="SUPFAM" id="SSF57850">
    <property type="entry name" value="RING/U-box"/>
    <property type="match status" value="1"/>
</dbReference>
<dbReference type="PROSITE" id="PS00518">
    <property type="entry name" value="ZF_RING_1"/>
    <property type="match status" value="1"/>
</dbReference>
<dbReference type="CDD" id="cd12893">
    <property type="entry name" value="SPRY_PRY_TRIM35"/>
    <property type="match status" value="1"/>
</dbReference>
<feature type="domain" description="B30.2/SPRY" evidence="7">
    <location>
        <begin position="281"/>
        <end position="473"/>
    </location>
</feature>
<dbReference type="RefSeq" id="XP_030631810.1">
    <property type="nucleotide sequence ID" value="XM_030775950.1"/>
</dbReference>
<evidence type="ECO:0000313" key="9">
    <source>
        <dbReference type="RefSeq" id="XP_030631810.1"/>
    </source>
</evidence>
<dbReference type="PROSITE" id="PS50188">
    <property type="entry name" value="B302_SPRY"/>
    <property type="match status" value="1"/>
</dbReference>
<dbReference type="Pfam" id="PF00643">
    <property type="entry name" value="zf-B_box"/>
    <property type="match status" value="1"/>
</dbReference>
<dbReference type="PROSITE" id="PS50119">
    <property type="entry name" value="ZF_BBOX"/>
    <property type="match status" value="1"/>
</dbReference>
<keyword evidence="3" id="KW-0862">Zinc</keyword>
<dbReference type="InterPro" id="IPR017907">
    <property type="entry name" value="Znf_RING_CS"/>
</dbReference>
<dbReference type="SMART" id="SM00336">
    <property type="entry name" value="BBOX"/>
    <property type="match status" value="1"/>
</dbReference>
<feature type="domain" description="B box-type" evidence="6">
    <location>
        <begin position="94"/>
        <end position="134"/>
    </location>
</feature>
<dbReference type="Gene3D" id="3.30.160.60">
    <property type="entry name" value="Classic Zinc Finger"/>
    <property type="match status" value="1"/>
</dbReference>
<dbReference type="FunFam" id="2.60.120.920:FF:000004">
    <property type="entry name" value="Butyrophilin subfamily 1 member A1"/>
    <property type="match status" value="1"/>
</dbReference>
<proteinExistence type="predicted"/>
<evidence type="ECO:0000256" key="2">
    <source>
        <dbReference type="ARBA" id="ARBA00022771"/>
    </source>
</evidence>
<dbReference type="InParanoid" id="A0A6J2VFW2"/>
<feature type="coiled-coil region" evidence="5">
    <location>
        <begin position="203"/>
        <end position="241"/>
    </location>
</feature>
<dbReference type="Gene3D" id="2.60.120.920">
    <property type="match status" value="1"/>
</dbReference>
<dbReference type="InterPro" id="IPR003879">
    <property type="entry name" value="Butyrophylin_SPRY"/>
</dbReference>
<dbReference type="PANTHER" id="PTHR24103">
    <property type="entry name" value="E3 UBIQUITIN-PROTEIN LIGASE TRIM"/>
    <property type="match status" value="1"/>
</dbReference>
<dbReference type="InterPro" id="IPR001870">
    <property type="entry name" value="B30.2/SPRY"/>
</dbReference>
<dbReference type="PRINTS" id="PR01407">
    <property type="entry name" value="BUTYPHLNCDUF"/>
</dbReference>
<dbReference type="InterPro" id="IPR013320">
    <property type="entry name" value="ConA-like_dom_sf"/>
</dbReference>
<evidence type="ECO:0000259" key="6">
    <source>
        <dbReference type="PROSITE" id="PS50119"/>
    </source>
</evidence>
<gene>
    <name evidence="9" type="primary">LOC115813321</name>
</gene>
<dbReference type="SMART" id="SM00184">
    <property type="entry name" value="RING"/>
    <property type="match status" value="1"/>
</dbReference>
<evidence type="ECO:0000256" key="4">
    <source>
        <dbReference type="PROSITE-ProRule" id="PRU00024"/>
    </source>
</evidence>
<protein>
    <submittedName>
        <fullName evidence="9">Zinc-binding protein A33</fullName>
    </submittedName>
</protein>
<evidence type="ECO:0000256" key="5">
    <source>
        <dbReference type="SAM" id="Coils"/>
    </source>
</evidence>
<dbReference type="Pfam" id="PF00622">
    <property type="entry name" value="SPRY"/>
    <property type="match status" value="1"/>
</dbReference>
<dbReference type="CDD" id="cd19769">
    <property type="entry name" value="Bbox2_TRIM16-like"/>
    <property type="match status" value="1"/>
</dbReference>
<accession>A0A6J2VFW2</accession>
<dbReference type="InterPro" id="IPR058030">
    <property type="entry name" value="TRIM8/14/16/25/29/45/65_CC"/>
</dbReference>
<organism evidence="8 9">
    <name type="scientific">Chanos chanos</name>
    <name type="common">Milkfish</name>
    <name type="synonym">Mugil chanos</name>
    <dbReference type="NCBI Taxonomy" id="29144"/>
    <lineage>
        <taxon>Eukaryota</taxon>
        <taxon>Metazoa</taxon>
        <taxon>Chordata</taxon>
        <taxon>Craniata</taxon>
        <taxon>Vertebrata</taxon>
        <taxon>Euteleostomi</taxon>
        <taxon>Actinopterygii</taxon>
        <taxon>Neopterygii</taxon>
        <taxon>Teleostei</taxon>
        <taxon>Ostariophysi</taxon>
        <taxon>Gonorynchiformes</taxon>
        <taxon>Chanidae</taxon>
        <taxon>Chanos</taxon>
    </lineage>
</organism>
<evidence type="ECO:0000259" key="7">
    <source>
        <dbReference type="PROSITE" id="PS50188"/>
    </source>
</evidence>
<evidence type="ECO:0000256" key="1">
    <source>
        <dbReference type="ARBA" id="ARBA00022723"/>
    </source>
</evidence>
<keyword evidence="5" id="KW-0175">Coiled coil</keyword>
<evidence type="ECO:0000313" key="8">
    <source>
        <dbReference type="Proteomes" id="UP000504632"/>
    </source>
</evidence>
<dbReference type="GeneID" id="115813321"/>
<dbReference type="InterPro" id="IPR013083">
    <property type="entry name" value="Znf_RING/FYVE/PHD"/>
</dbReference>
<keyword evidence="8" id="KW-1185">Reference proteome</keyword>
<dbReference type="OrthoDB" id="6105938at2759"/>
<dbReference type="InterPro" id="IPR006574">
    <property type="entry name" value="PRY"/>
</dbReference>
<dbReference type="SUPFAM" id="SSF49899">
    <property type="entry name" value="Concanavalin A-like lectins/glucanases"/>
    <property type="match status" value="1"/>
</dbReference>
<dbReference type="AlphaFoldDB" id="A0A6J2VFW2"/>
<dbReference type="GO" id="GO:0008270">
    <property type="term" value="F:zinc ion binding"/>
    <property type="evidence" value="ECO:0007669"/>
    <property type="project" value="UniProtKB-KW"/>
</dbReference>
<dbReference type="InterPro" id="IPR050143">
    <property type="entry name" value="TRIM/RBCC"/>
</dbReference>
<dbReference type="InterPro" id="IPR003877">
    <property type="entry name" value="SPRY_dom"/>
</dbReference>
<dbReference type="InterPro" id="IPR043136">
    <property type="entry name" value="B30.2/SPRY_sf"/>
</dbReference>
<dbReference type="SMART" id="SM00589">
    <property type="entry name" value="PRY"/>
    <property type="match status" value="1"/>
</dbReference>
<dbReference type="InterPro" id="IPR000315">
    <property type="entry name" value="Znf_B-box"/>
</dbReference>
<keyword evidence="1" id="KW-0479">Metal-binding</keyword>
<dbReference type="Gene3D" id="3.30.40.10">
    <property type="entry name" value="Zinc/RING finger domain, C3HC4 (zinc finger)"/>
    <property type="match status" value="1"/>
</dbReference>
<dbReference type="Pfam" id="PF13765">
    <property type="entry name" value="PRY"/>
    <property type="match status" value="1"/>
</dbReference>
<sequence>MSSEQTSKESLCPGCQAEEPLVLPCGHRLCQSCLQLCQRELGEDGAQPGCTVCYGRELLDSVLKGLLDSLFQGQPRRAGAGAEGGADGHGEGEEKADLCPEHAECLSLFCTEDEELICEECRRDIHLDHECCPTTEAAQDCRRELRSALRPLQQKLETLNSAKRACQETADHIRRQAQHSVRLIKEDFEKLHQFLRDEETAVLLALKEEEEQKSQKMKDKMERLVRDIASLQDIINTTEETMSSDDLMFLKNYKKTSESTECTVQDPKEVSESLIDVAKHVGCLKYRVWEKMQTVVQFSPVTFDPNTADVSLTVSDDLTSVRYTDEEQQIPDNPERFCYYDCVLGSEGFNSGQHDWEVEVGDSNDWALGVAKETVSRKEWFPPSPDRGMWTICLHGGEYRACTSTSSPLRLKKKPQRVRVQLDWDRGRLTFSDASDNTLLYKFKHKFTERMYPYFSSTCKRQPLQILPGKVSIYVE</sequence>
<dbReference type="SUPFAM" id="SSF57845">
    <property type="entry name" value="B-box zinc-binding domain"/>
    <property type="match status" value="1"/>
</dbReference>
<reference evidence="9" key="1">
    <citation type="submission" date="2025-08" db="UniProtKB">
        <authorList>
            <consortium name="RefSeq"/>
        </authorList>
    </citation>
    <scope>IDENTIFICATION</scope>
</reference>
<dbReference type="InterPro" id="IPR001841">
    <property type="entry name" value="Znf_RING"/>
</dbReference>